<dbReference type="EMBL" id="UINC01057485">
    <property type="protein sequence ID" value="SVB78686.1"/>
    <property type="molecule type" value="Genomic_DNA"/>
</dbReference>
<evidence type="ECO:0000313" key="1">
    <source>
        <dbReference type="EMBL" id="SVB78686.1"/>
    </source>
</evidence>
<reference evidence="1" key="1">
    <citation type="submission" date="2018-05" db="EMBL/GenBank/DDBJ databases">
        <authorList>
            <person name="Lanie J.A."/>
            <person name="Ng W.-L."/>
            <person name="Kazmierczak K.M."/>
            <person name="Andrzejewski T.M."/>
            <person name="Davidsen T.M."/>
            <person name="Wayne K.J."/>
            <person name="Tettelin H."/>
            <person name="Glass J.I."/>
            <person name="Rusch D."/>
            <person name="Podicherti R."/>
            <person name="Tsui H.-C.T."/>
            <person name="Winkler M.E."/>
        </authorList>
    </citation>
    <scope>NUCLEOTIDE SEQUENCE</scope>
</reference>
<protein>
    <submittedName>
        <fullName evidence="1">Uncharacterized protein</fullName>
    </submittedName>
</protein>
<name>A0A382GUA3_9ZZZZ</name>
<proteinExistence type="predicted"/>
<gene>
    <name evidence="1" type="ORF">METZ01_LOCUS231540</name>
</gene>
<accession>A0A382GUA3</accession>
<feature type="non-terminal residue" evidence="1">
    <location>
        <position position="60"/>
    </location>
</feature>
<sequence>MNGKTQKDISIFDRVEELLNEEESFALVTVVKGPPVGEKMIVFPDGKSGVDFEGSLGNSD</sequence>
<dbReference type="AlphaFoldDB" id="A0A382GUA3"/>
<organism evidence="1">
    <name type="scientific">marine metagenome</name>
    <dbReference type="NCBI Taxonomy" id="408172"/>
    <lineage>
        <taxon>unclassified sequences</taxon>
        <taxon>metagenomes</taxon>
        <taxon>ecological metagenomes</taxon>
    </lineage>
</organism>